<keyword evidence="3" id="KW-1185">Reference proteome</keyword>
<dbReference type="AlphaFoldDB" id="A0A812B9Y2"/>
<dbReference type="CDD" id="cd00866">
    <property type="entry name" value="PEBP_euk"/>
    <property type="match status" value="1"/>
</dbReference>
<dbReference type="InterPro" id="IPR036610">
    <property type="entry name" value="PEBP-like_sf"/>
</dbReference>
<dbReference type="PANTHER" id="PTHR11362">
    <property type="entry name" value="PHOSPHATIDYLETHANOLAMINE-BINDING PROTEIN"/>
    <property type="match status" value="1"/>
</dbReference>
<dbReference type="PANTHER" id="PTHR11362:SF82">
    <property type="entry name" value="PHOSPHATIDYLETHANOLAMINE-BINDING PROTEIN 4"/>
    <property type="match status" value="1"/>
</dbReference>
<sequence length="578" mass="65925">MKADRLPGRTSRQRKAGQCRNKSDIEDDGWSGPRRSVIDDGSLSVAGQSVVSNRSWICCRLAIFFNDSGESSEMFQLEVTCSPCSERDLVDTGTHACVKAVRTIFQDDHRFWFGQDYRIKCPDDTARTQITCYNPLSNNTDSLNTRLFEPGKFNSTQLNGYIRVQYYSPPGSYEACGDFVQVEDNVSFTLDPTTDNILTPWQTRKRPLINWVLPDKLSQTSYTLMFVDAGLGKVLALFTNIQRSELGNMTEVIPYQSPVNFRSIPNPYVFMLFEQTELDIKISRRWQETFKWPLYRFVQDFTSDHNLKGPVAVTWVLVSSDLYATEKNRISGWFDNCPHYIANAIQQHRRPFVPPNLSLTIGVYISFSSNSLVYHSCCRKHKAKATTIKLNPLGDGTVKAVETRTDSTPHVTLTFSAFYKDQKKQSSRNLYTLLMVDPDIPVIFSNLGNSNQPLVHWMVVNILDGNVSLGEELHSYMGPLPPDDNPHYYYYFLFLQPWKLSLSNTEGFYSDCGEALKGRCLFRLKAFVQKYHLVFAGATWMVSNNDEYVQGVYLRQGSSPDESLHYLSIYLSITSITS</sequence>
<evidence type="ECO:0000313" key="3">
    <source>
        <dbReference type="Proteomes" id="UP000597762"/>
    </source>
</evidence>
<evidence type="ECO:0000256" key="1">
    <source>
        <dbReference type="SAM" id="MobiDB-lite"/>
    </source>
</evidence>
<dbReference type="SUPFAM" id="SSF49777">
    <property type="entry name" value="PEBP-like"/>
    <property type="match status" value="2"/>
</dbReference>
<protein>
    <submittedName>
        <fullName evidence="2">Uncharacterized protein</fullName>
    </submittedName>
</protein>
<proteinExistence type="predicted"/>
<dbReference type="Proteomes" id="UP000597762">
    <property type="component" value="Unassembled WGS sequence"/>
</dbReference>
<accession>A0A812B9Y2</accession>
<comment type="caution">
    <text evidence="2">The sequence shown here is derived from an EMBL/GenBank/DDBJ whole genome shotgun (WGS) entry which is preliminary data.</text>
</comment>
<feature type="region of interest" description="Disordered" evidence="1">
    <location>
        <begin position="1"/>
        <end position="33"/>
    </location>
</feature>
<reference evidence="2" key="1">
    <citation type="submission" date="2021-01" db="EMBL/GenBank/DDBJ databases">
        <authorList>
            <person name="Li R."/>
            <person name="Bekaert M."/>
        </authorList>
    </citation>
    <scope>NUCLEOTIDE SEQUENCE</scope>
    <source>
        <strain evidence="2">Farmed</strain>
    </source>
</reference>
<dbReference type="InterPro" id="IPR008914">
    <property type="entry name" value="PEBP"/>
</dbReference>
<dbReference type="EMBL" id="CAHIKZ030000450">
    <property type="protein sequence ID" value="CAE1175079.1"/>
    <property type="molecule type" value="Genomic_DNA"/>
</dbReference>
<dbReference type="OrthoDB" id="2506647at2759"/>
<dbReference type="Gene3D" id="3.90.280.10">
    <property type="entry name" value="PEBP-like"/>
    <property type="match status" value="2"/>
</dbReference>
<organism evidence="2 3">
    <name type="scientific">Acanthosepion pharaonis</name>
    <name type="common">Pharaoh cuttlefish</name>
    <name type="synonym">Sepia pharaonis</name>
    <dbReference type="NCBI Taxonomy" id="158019"/>
    <lineage>
        <taxon>Eukaryota</taxon>
        <taxon>Metazoa</taxon>
        <taxon>Spiralia</taxon>
        <taxon>Lophotrochozoa</taxon>
        <taxon>Mollusca</taxon>
        <taxon>Cephalopoda</taxon>
        <taxon>Coleoidea</taxon>
        <taxon>Decapodiformes</taxon>
        <taxon>Sepiida</taxon>
        <taxon>Sepiina</taxon>
        <taxon>Sepiidae</taxon>
        <taxon>Acanthosepion</taxon>
    </lineage>
</organism>
<dbReference type="InterPro" id="IPR035810">
    <property type="entry name" value="PEBP_euk"/>
</dbReference>
<gene>
    <name evidence="2" type="ORF">SPHA_13430</name>
</gene>
<dbReference type="Pfam" id="PF01161">
    <property type="entry name" value="PBP"/>
    <property type="match status" value="1"/>
</dbReference>
<evidence type="ECO:0000313" key="2">
    <source>
        <dbReference type="EMBL" id="CAE1175079.1"/>
    </source>
</evidence>
<name>A0A812B9Y2_ACAPH</name>